<feature type="domain" description="Beta-mannosidase-like galactose-binding" evidence="17">
    <location>
        <begin position="45"/>
        <end position="230"/>
    </location>
</feature>
<evidence type="ECO:0000256" key="5">
    <source>
        <dbReference type="ARBA" id="ARBA00012754"/>
    </source>
</evidence>
<evidence type="ECO:0000256" key="6">
    <source>
        <dbReference type="ARBA" id="ARBA00022525"/>
    </source>
</evidence>
<proteinExistence type="inferred from homology"/>
<dbReference type="Gene3D" id="3.20.20.80">
    <property type="entry name" value="Glycosidases"/>
    <property type="match status" value="1"/>
</dbReference>
<keyword evidence="19" id="KW-1185">Reference proteome</keyword>
<dbReference type="EMBL" id="JACOFZ010000002">
    <property type="protein sequence ID" value="MBC3881493.1"/>
    <property type="molecule type" value="Genomic_DNA"/>
</dbReference>
<keyword evidence="8" id="KW-0325">Glycoprotein</keyword>
<name>A0A923KP81_9BURK</name>
<keyword evidence="6" id="KW-0964">Secreted</keyword>
<evidence type="ECO:0000259" key="17">
    <source>
        <dbReference type="Pfam" id="PF22666"/>
    </source>
</evidence>
<dbReference type="Pfam" id="PF22666">
    <property type="entry name" value="Glyco_hydro_2_N2"/>
    <property type="match status" value="1"/>
</dbReference>
<evidence type="ECO:0000313" key="19">
    <source>
        <dbReference type="Proteomes" id="UP000627446"/>
    </source>
</evidence>
<evidence type="ECO:0000256" key="1">
    <source>
        <dbReference type="ARBA" id="ARBA00000829"/>
    </source>
</evidence>
<evidence type="ECO:0000256" key="13">
    <source>
        <dbReference type="SAM" id="SignalP"/>
    </source>
</evidence>
<comment type="subunit">
    <text evidence="4">Homodimer.</text>
</comment>
<dbReference type="GO" id="GO:0005576">
    <property type="term" value="C:extracellular region"/>
    <property type="evidence" value="ECO:0007669"/>
    <property type="project" value="UniProtKB-SubCell"/>
</dbReference>
<evidence type="ECO:0000256" key="11">
    <source>
        <dbReference type="ARBA" id="ARBA00041069"/>
    </source>
</evidence>
<organism evidence="18 19">
    <name type="scientific">Undibacterium nitidum</name>
    <dbReference type="NCBI Taxonomy" id="2762298"/>
    <lineage>
        <taxon>Bacteria</taxon>
        <taxon>Pseudomonadati</taxon>
        <taxon>Pseudomonadota</taxon>
        <taxon>Betaproteobacteria</taxon>
        <taxon>Burkholderiales</taxon>
        <taxon>Oxalobacteraceae</taxon>
        <taxon>Undibacterium</taxon>
    </lineage>
</organism>
<evidence type="ECO:0000256" key="3">
    <source>
        <dbReference type="ARBA" id="ARBA00004740"/>
    </source>
</evidence>
<comment type="caution">
    <text evidence="18">The sequence shown here is derived from an EMBL/GenBank/DDBJ whole genome shotgun (WGS) entry which is preliminary data.</text>
</comment>
<protein>
    <recommendedName>
        <fullName evidence="11">Beta-mannosidase B</fullName>
        <ecNumber evidence="5">3.2.1.25</ecNumber>
    </recommendedName>
    <alternativeName>
        <fullName evidence="12">Mannanase B</fullName>
    </alternativeName>
</protein>
<dbReference type="InterPro" id="IPR008979">
    <property type="entry name" value="Galactose-bd-like_sf"/>
</dbReference>
<comment type="catalytic activity">
    <reaction evidence="1">
        <text>Hydrolysis of terminal, non-reducing beta-D-mannose residues in beta-D-mannosides.</text>
        <dbReference type="EC" id="3.2.1.25"/>
    </reaction>
</comment>
<dbReference type="Pfam" id="PF00703">
    <property type="entry name" value="Glyco_hydro_2"/>
    <property type="match status" value="1"/>
</dbReference>
<evidence type="ECO:0000259" key="14">
    <source>
        <dbReference type="Pfam" id="PF00703"/>
    </source>
</evidence>
<evidence type="ECO:0000256" key="7">
    <source>
        <dbReference type="ARBA" id="ARBA00022801"/>
    </source>
</evidence>
<dbReference type="GO" id="GO:0004567">
    <property type="term" value="F:beta-mannosidase activity"/>
    <property type="evidence" value="ECO:0007669"/>
    <property type="project" value="UniProtKB-EC"/>
</dbReference>
<feature type="domain" description="Beta-mannosidase Ig-fold" evidence="15">
    <location>
        <begin position="813"/>
        <end position="889"/>
    </location>
</feature>
<evidence type="ECO:0000256" key="12">
    <source>
        <dbReference type="ARBA" id="ARBA00041614"/>
    </source>
</evidence>
<dbReference type="PANTHER" id="PTHR43730">
    <property type="entry name" value="BETA-MANNOSIDASE"/>
    <property type="match status" value="1"/>
</dbReference>
<dbReference type="InterPro" id="IPR006102">
    <property type="entry name" value="Ig-like_GH2"/>
</dbReference>
<sequence length="891" mass="101768">MLGWRRHFLCLATVVFSLWSFSAFSHAENKTKTKAQAEQVLPGQWQFRIATADADAHPEFKQWRTATVPGHVHMDLLQHSLIPDPYVGMAEAGLQWIGKVGWEYQLVFDVDATTLRRQHQGLRFEGLDTFAEVTLNGEPLLTTNNAFRHYEAQVVGKLRARNNHLLVRFSSPIQQLLPQVQSMPVKLAGNYPSPYGDEPKDAMTGNFVRKPGYHYGWDWGPRYVTAGIWRPVKLIAFDEARIERMQVNQLSVNADRANLVVRADVQVSQSLAGSRHSELAADVYAPDGNLLLKAKQTVHNIANKPSILLEIPNPQLWYPNGYGKQHLYTIKLRLLERGKTIAEKTQRIGLRTVELDRHEDQIENADGKKAQAFTFVINGIPVFAKGANLIPFDMFPNRVPLSKQRQILQAARDANMNMLRIWGGGYYENRALYEMADEMGLMIWQDFMFGGGVVPAYDPEFRANVAIEAQQQVERLRHHPSIVLWCGNNEEETAWKDWGIGKEMQKANPEFANQVWQGYRQLFGEDLRRVVQEHGLGVPYWSSSPSNDLDEKANDSDRGDKHYWEVWGGSKPVEDYLRETPRFMSEFGLQSWPTLSTVDAFANKNEQQIDHPVIRQHQKFMAGEGNQRLLHYIRANYGEPQDFAHFVYLSQVMQAEGITLAIKHHRASMPRTMGSMYWQLNDVWPGASWSSIDYFGKWKALHYQARKAFGPMIAVAENLDGVTTLSVVSERLQQEQAQLRIRTMDLSGKPIREETIGFTTQPNSATKIKQYQNDELLQGYAVNKHFVLIELIKNGKVLSHEELYFVAAKDQALSTPKIQQQWKKVGEHAVLILKSKELTRMLELDFGKLETKLSDNFVTLLPGQSIEIRVDSKADLSQLKQALHFRSLNPQ</sequence>
<evidence type="ECO:0000256" key="2">
    <source>
        <dbReference type="ARBA" id="ARBA00004613"/>
    </source>
</evidence>
<dbReference type="SUPFAM" id="SSF51445">
    <property type="entry name" value="(Trans)glycosidases"/>
    <property type="match status" value="1"/>
</dbReference>
<dbReference type="InterPro" id="IPR013783">
    <property type="entry name" value="Ig-like_fold"/>
</dbReference>
<feature type="signal peptide" evidence="13">
    <location>
        <begin position="1"/>
        <end position="27"/>
    </location>
</feature>
<dbReference type="GO" id="GO:0006516">
    <property type="term" value="P:glycoprotein catabolic process"/>
    <property type="evidence" value="ECO:0007669"/>
    <property type="project" value="TreeGrafter"/>
</dbReference>
<feature type="domain" description="Glycoside hydrolase family 2 immunoglobulin-like beta-sandwich" evidence="14">
    <location>
        <begin position="241"/>
        <end position="351"/>
    </location>
</feature>
<dbReference type="InterPro" id="IPR041447">
    <property type="entry name" value="Mannosidase_ig"/>
</dbReference>
<dbReference type="Gene3D" id="2.60.40.10">
    <property type="entry name" value="Immunoglobulins"/>
    <property type="match status" value="3"/>
</dbReference>
<accession>A0A923KP81</accession>
<feature type="chain" id="PRO_5038010274" description="Beta-mannosidase B" evidence="13">
    <location>
        <begin position="28"/>
        <end position="891"/>
    </location>
</feature>
<keyword evidence="9" id="KW-0326">Glycosidase</keyword>
<dbReference type="FunFam" id="3.20.20.80:FF:000050">
    <property type="entry name" value="Beta-mannosidase B"/>
    <property type="match status" value="1"/>
</dbReference>
<dbReference type="PANTHER" id="PTHR43730:SF1">
    <property type="entry name" value="BETA-MANNOSIDASE"/>
    <property type="match status" value="1"/>
</dbReference>
<evidence type="ECO:0000256" key="9">
    <source>
        <dbReference type="ARBA" id="ARBA00023295"/>
    </source>
</evidence>
<dbReference type="Pfam" id="PF17786">
    <property type="entry name" value="Mannosidase_ig"/>
    <property type="match status" value="1"/>
</dbReference>
<keyword evidence="13" id="KW-0732">Signal</keyword>
<evidence type="ECO:0000259" key="16">
    <source>
        <dbReference type="Pfam" id="PF17786"/>
    </source>
</evidence>
<dbReference type="RefSeq" id="WP_186916001.1">
    <property type="nucleotide sequence ID" value="NZ_JACOFZ010000002.1"/>
</dbReference>
<dbReference type="AlphaFoldDB" id="A0A923KP81"/>
<dbReference type="Proteomes" id="UP000627446">
    <property type="component" value="Unassembled WGS sequence"/>
</dbReference>
<dbReference type="Gene3D" id="2.60.120.260">
    <property type="entry name" value="Galactose-binding domain-like"/>
    <property type="match status" value="1"/>
</dbReference>
<dbReference type="EC" id="3.2.1.25" evidence="5"/>
<dbReference type="InterPro" id="IPR041625">
    <property type="entry name" value="Beta-mannosidase_Ig"/>
</dbReference>
<evidence type="ECO:0000256" key="4">
    <source>
        <dbReference type="ARBA" id="ARBA00011738"/>
    </source>
</evidence>
<evidence type="ECO:0000259" key="15">
    <source>
        <dbReference type="Pfam" id="PF17753"/>
    </source>
</evidence>
<dbReference type="GO" id="GO:0005975">
    <property type="term" value="P:carbohydrate metabolic process"/>
    <property type="evidence" value="ECO:0007669"/>
    <property type="project" value="InterPro"/>
</dbReference>
<gene>
    <name evidence="18" type="ORF">H8K36_08930</name>
</gene>
<reference evidence="18" key="1">
    <citation type="submission" date="2020-08" db="EMBL/GenBank/DDBJ databases">
        <title>Novel species isolated from subtropical streams in China.</title>
        <authorList>
            <person name="Lu H."/>
        </authorList>
    </citation>
    <scope>NUCLEOTIDE SEQUENCE</scope>
    <source>
        <strain evidence="18">LX22W</strain>
    </source>
</reference>
<evidence type="ECO:0000313" key="18">
    <source>
        <dbReference type="EMBL" id="MBC3881493.1"/>
    </source>
</evidence>
<dbReference type="InterPro" id="IPR017853">
    <property type="entry name" value="GH"/>
</dbReference>
<dbReference type="SUPFAM" id="SSF49785">
    <property type="entry name" value="Galactose-binding domain-like"/>
    <property type="match status" value="1"/>
</dbReference>
<keyword evidence="7 18" id="KW-0378">Hydrolase</keyword>
<dbReference type="Pfam" id="PF17753">
    <property type="entry name" value="Ig_mannosidase"/>
    <property type="match status" value="1"/>
</dbReference>
<dbReference type="InterPro" id="IPR054593">
    <property type="entry name" value="Beta-mannosidase-like_N2"/>
</dbReference>
<evidence type="ECO:0000256" key="8">
    <source>
        <dbReference type="ARBA" id="ARBA00023180"/>
    </source>
</evidence>
<feature type="domain" description="Mannosidase Ig/CBM-like" evidence="16">
    <location>
        <begin position="724"/>
        <end position="810"/>
    </location>
</feature>
<comment type="similarity">
    <text evidence="10">Belongs to the glycosyl hydrolase 2 family. Beta-mannosidase B subfamily.</text>
</comment>
<dbReference type="InterPro" id="IPR050887">
    <property type="entry name" value="Beta-mannosidase_GH2"/>
</dbReference>
<evidence type="ECO:0000256" key="10">
    <source>
        <dbReference type="ARBA" id="ARBA00038429"/>
    </source>
</evidence>
<comment type="subcellular location">
    <subcellularLocation>
        <location evidence="2">Secreted</location>
    </subcellularLocation>
</comment>
<dbReference type="InterPro" id="IPR036156">
    <property type="entry name" value="Beta-gal/glucu_dom_sf"/>
</dbReference>
<dbReference type="SUPFAM" id="SSF49303">
    <property type="entry name" value="beta-Galactosidase/glucuronidase domain"/>
    <property type="match status" value="3"/>
</dbReference>
<comment type="pathway">
    <text evidence="3">Glycan metabolism; N-glycan degradation.</text>
</comment>